<keyword evidence="1" id="KW-0433">Leucine-rich repeat</keyword>
<dbReference type="Pfam" id="PF00560">
    <property type="entry name" value="LRR_1"/>
    <property type="match status" value="2"/>
</dbReference>
<dbReference type="OrthoDB" id="69127at2759"/>
<accession>A0A9N8DTE5</accession>
<reference evidence="5" key="1">
    <citation type="submission" date="2020-06" db="EMBL/GenBank/DDBJ databases">
        <authorList>
            <consortium name="Plant Systems Biology data submission"/>
        </authorList>
    </citation>
    <scope>NUCLEOTIDE SEQUENCE</scope>
    <source>
        <strain evidence="5">D6</strain>
    </source>
</reference>
<dbReference type="InterPro" id="IPR032675">
    <property type="entry name" value="LRR_dom_sf"/>
</dbReference>
<name>A0A9N8DTE5_9STRA</name>
<evidence type="ECO:0000256" key="3">
    <source>
        <dbReference type="SAM" id="MobiDB-lite"/>
    </source>
</evidence>
<keyword evidence="4" id="KW-0812">Transmembrane</keyword>
<feature type="region of interest" description="Disordered" evidence="3">
    <location>
        <begin position="176"/>
        <end position="269"/>
    </location>
</feature>
<feature type="compositionally biased region" description="Low complexity" evidence="3">
    <location>
        <begin position="239"/>
        <end position="249"/>
    </location>
</feature>
<keyword evidence="6" id="KW-1185">Reference proteome</keyword>
<feature type="compositionally biased region" description="Polar residues" evidence="3">
    <location>
        <begin position="176"/>
        <end position="191"/>
    </location>
</feature>
<dbReference type="InterPro" id="IPR001611">
    <property type="entry name" value="Leu-rich_rpt"/>
</dbReference>
<keyword evidence="2" id="KW-0677">Repeat</keyword>
<keyword evidence="4" id="KW-1133">Transmembrane helix</keyword>
<keyword evidence="5" id="KW-0418">Kinase</keyword>
<dbReference type="FunFam" id="3.80.10.10:FF:000041">
    <property type="entry name" value="LRR receptor-like serine/threonine-protein kinase ERECTA"/>
    <property type="match status" value="1"/>
</dbReference>
<feature type="region of interest" description="Disordered" evidence="3">
    <location>
        <begin position="73"/>
        <end position="153"/>
    </location>
</feature>
<feature type="compositionally biased region" description="Polar residues" evidence="3">
    <location>
        <begin position="289"/>
        <end position="304"/>
    </location>
</feature>
<organism evidence="5 6">
    <name type="scientific">Seminavis robusta</name>
    <dbReference type="NCBI Taxonomy" id="568900"/>
    <lineage>
        <taxon>Eukaryota</taxon>
        <taxon>Sar</taxon>
        <taxon>Stramenopiles</taxon>
        <taxon>Ochrophyta</taxon>
        <taxon>Bacillariophyta</taxon>
        <taxon>Bacillariophyceae</taxon>
        <taxon>Bacillariophycidae</taxon>
        <taxon>Naviculales</taxon>
        <taxon>Naviculaceae</taxon>
        <taxon>Seminavis</taxon>
    </lineage>
</organism>
<keyword evidence="5" id="KW-0808">Transferase</keyword>
<dbReference type="SUPFAM" id="SSF52058">
    <property type="entry name" value="L domain-like"/>
    <property type="match status" value="1"/>
</dbReference>
<dbReference type="GO" id="GO:0016301">
    <property type="term" value="F:kinase activity"/>
    <property type="evidence" value="ECO:0007669"/>
    <property type="project" value="UniProtKB-KW"/>
</dbReference>
<evidence type="ECO:0000256" key="1">
    <source>
        <dbReference type="ARBA" id="ARBA00022614"/>
    </source>
</evidence>
<proteinExistence type="predicted"/>
<feature type="compositionally biased region" description="Basic and acidic residues" evidence="3">
    <location>
        <begin position="202"/>
        <end position="211"/>
    </location>
</feature>
<feature type="region of interest" description="Disordered" evidence="3">
    <location>
        <begin position="289"/>
        <end position="367"/>
    </location>
</feature>
<feature type="compositionally biased region" description="Polar residues" evidence="3">
    <location>
        <begin position="336"/>
        <end position="367"/>
    </location>
</feature>
<protein>
    <submittedName>
        <fullName evidence="5">LRR receptor-like serine threonine-protein kinase</fullName>
    </submittedName>
</protein>
<dbReference type="Gene3D" id="3.80.10.10">
    <property type="entry name" value="Ribonuclease Inhibitor"/>
    <property type="match status" value="2"/>
</dbReference>
<feature type="transmembrane region" description="Helical" evidence="4">
    <location>
        <begin position="498"/>
        <end position="518"/>
    </location>
</feature>
<dbReference type="PANTHER" id="PTHR48006:SF39">
    <property type="entry name" value="PROTEIN KINASE DOMAIN-CONTAINING PROTEIN"/>
    <property type="match status" value="1"/>
</dbReference>
<sequence length="1007" mass="107840">MTASQEPVQRLRLRRDCSAGVRVADGSRKPLGSVLMAFGGADTTFCEGCAMVFNSEGMTWGLKKGVAGSWRGLGGMGIKGKGARRDRPAARASTSNAADDDISITPTTSRGDADTRTGPSNGAIGPPANGPQERPPGTTEFNRFSPGSSTPAALTLPTASLNSGLKQYSEEKTAKQAENVNMGSNNITTSIPGAVLRRSQQRQKDAKEVGRSTDAITKPAPTTTETRGLRRSVEERAAKAAARGSAGNATSGVSAIVPPGAKTNPETIPSKNATAVAPIQHGVYHVPASATSSATTGDRSSVSSPRGLGKNRKNPPPFRESTDVTITKCGALVPPQRNSSHDNITTGTQENDTPQEFSHDPNQPANATSNRQALIEDLVGGIAPIPTAHQGASNNQPSQPGAYMGENMRRVSELDFRLVGTDASSDNQNSVENDLEVVLPPTPDTLQIQNATSDQGLVEARAITESSMFICQEAQQVDDALLEHQFDREKKERHCRRVGYAIIFCATIIIAISLGVGLRPKPAVIIDATSTAPTTAPSMDPTSLESFLLSLLPDHTIKAIEDIDSAQYKAFDWLLKDHSVYEYPEWRIIQRHALMTVFYATAGPTKWFNNTGWETYNLHECDWFQDQEFALKTFLQTIYHGVLEGFLEPLPHSQCNDQGNYKHLWLDMNNLEGSLPEELFSLTSLETFSAGFNKLHGTISSYIGQLRSLQGIGIFNTGLSGSLPTELGYLSSLQVLGLFSNQLEGFIPEELWQLAKLDTLGLGRNKVQGTIPSGIGTLPMLRWLVMNDSDLSGSLPTEVGQATSLEYLVLAPSNLSGTLPSELGSLSRLWVLTAGGLKGTVPTELGLLDSLYIFDSKKGSLTGTLPSELSLLSSIWSLELDNNQLSGTIPSELLSLSNLESFSLASNHLTGEIASEFGLMTRLGWLSVADNNLRGTVPTELAALHASLYGFRIDGNPQLSGVIPDSLCAVNGTCVGTGFDSCSRGNYGSWFNCTELLCGCDCPCKQQ</sequence>
<evidence type="ECO:0000256" key="4">
    <source>
        <dbReference type="SAM" id="Phobius"/>
    </source>
</evidence>
<comment type="caution">
    <text evidence="5">The sequence shown here is derived from an EMBL/GenBank/DDBJ whole genome shotgun (WGS) entry which is preliminary data.</text>
</comment>
<dbReference type="InterPro" id="IPR051824">
    <property type="entry name" value="LRR_Rcpt-Like_S/T_Kinase"/>
</dbReference>
<evidence type="ECO:0000256" key="2">
    <source>
        <dbReference type="ARBA" id="ARBA00022737"/>
    </source>
</evidence>
<feature type="compositionally biased region" description="Polar residues" evidence="3">
    <location>
        <begin position="139"/>
        <end position="153"/>
    </location>
</feature>
<gene>
    <name evidence="5" type="ORF">SEMRO_343_G122010.1</name>
</gene>
<feature type="compositionally biased region" description="Basic and acidic residues" evidence="3">
    <location>
        <begin position="227"/>
        <end position="238"/>
    </location>
</feature>
<keyword evidence="4" id="KW-0472">Membrane</keyword>
<dbReference type="Proteomes" id="UP001153069">
    <property type="component" value="Unassembled WGS sequence"/>
</dbReference>
<evidence type="ECO:0000313" key="6">
    <source>
        <dbReference type="Proteomes" id="UP001153069"/>
    </source>
</evidence>
<dbReference type="EMBL" id="CAICTM010000342">
    <property type="protein sequence ID" value="CAB9508341.1"/>
    <property type="molecule type" value="Genomic_DNA"/>
</dbReference>
<dbReference type="PANTHER" id="PTHR48006">
    <property type="entry name" value="LEUCINE-RICH REPEAT-CONTAINING PROTEIN DDB_G0281931-RELATED"/>
    <property type="match status" value="1"/>
</dbReference>
<dbReference type="AlphaFoldDB" id="A0A9N8DTE5"/>
<keyword evidence="5" id="KW-0675">Receptor</keyword>
<evidence type="ECO:0000313" key="5">
    <source>
        <dbReference type="EMBL" id="CAB9508341.1"/>
    </source>
</evidence>